<name>A0ABU3DD88_9RHOB</name>
<evidence type="ECO:0000313" key="4">
    <source>
        <dbReference type="EMBL" id="MDT0681683.1"/>
    </source>
</evidence>
<evidence type="ECO:0000256" key="2">
    <source>
        <dbReference type="SAM" id="MobiDB-lite"/>
    </source>
</evidence>
<gene>
    <name evidence="4" type="ORF">RM543_03220</name>
</gene>
<feature type="transmembrane region" description="Helical" evidence="3">
    <location>
        <begin position="195"/>
        <end position="216"/>
    </location>
</feature>
<feature type="transmembrane region" description="Helical" evidence="3">
    <location>
        <begin position="88"/>
        <end position="112"/>
    </location>
</feature>
<keyword evidence="4" id="KW-0969">Cilium</keyword>
<protein>
    <submittedName>
        <fullName evidence="4">Flagellar type III secretion system protein FlhB</fullName>
    </submittedName>
</protein>
<accession>A0ABU3DD88</accession>
<keyword evidence="3" id="KW-0472">Membrane</keyword>
<evidence type="ECO:0000256" key="1">
    <source>
        <dbReference type="ARBA" id="ARBA00010690"/>
    </source>
</evidence>
<dbReference type="Gene3D" id="3.40.1690.10">
    <property type="entry name" value="secretion proteins EscU"/>
    <property type="match status" value="1"/>
</dbReference>
<dbReference type="SUPFAM" id="SSF160544">
    <property type="entry name" value="EscU C-terminal domain-like"/>
    <property type="match status" value="1"/>
</dbReference>
<dbReference type="Proteomes" id="UP001265259">
    <property type="component" value="Unassembled WGS sequence"/>
</dbReference>
<organism evidence="4 5">
    <name type="scientific">Tropicimonas omnivorans</name>
    <dbReference type="NCBI Taxonomy" id="3075590"/>
    <lineage>
        <taxon>Bacteria</taxon>
        <taxon>Pseudomonadati</taxon>
        <taxon>Pseudomonadota</taxon>
        <taxon>Alphaproteobacteria</taxon>
        <taxon>Rhodobacterales</taxon>
        <taxon>Roseobacteraceae</taxon>
        <taxon>Tropicimonas</taxon>
    </lineage>
</organism>
<dbReference type="EMBL" id="JAVRHL010000001">
    <property type="protein sequence ID" value="MDT0681683.1"/>
    <property type="molecule type" value="Genomic_DNA"/>
</dbReference>
<proteinExistence type="inferred from homology"/>
<keyword evidence="4" id="KW-0282">Flagellum</keyword>
<dbReference type="PRINTS" id="PR00950">
    <property type="entry name" value="TYPE3IMSPROT"/>
</dbReference>
<dbReference type="Pfam" id="PF01312">
    <property type="entry name" value="Bac_export_2"/>
    <property type="match status" value="1"/>
</dbReference>
<keyword evidence="4" id="KW-0966">Cell projection</keyword>
<feature type="region of interest" description="Disordered" evidence="2">
    <location>
        <begin position="1"/>
        <end position="23"/>
    </location>
</feature>
<dbReference type="PANTHER" id="PTHR30531:SF12">
    <property type="entry name" value="FLAGELLAR BIOSYNTHETIC PROTEIN FLHB"/>
    <property type="match status" value="1"/>
</dbReference>
<reference evidence="4 5" key="1">
    <citation type="submission" date="2023-09" db="EMBL/GenBank/DDBJ databases">
        <authorList>
            <person name="Rey-Velasco X."/>
        </authorList>
    </citation>
    <scope>NUCLEOTIDE SEQUENCE [LARGE SCALE GENOMIC DNA]</scope>
    <source>
        <strain evidence="4 5">F158</strain>
    </source>
</reference>
<dbReference type="RefSeq" id="WP_311689452.1">
    <property type="nucleotide sequence ID" value="NZ_JAVRHL010000001.1"/>
</dbReference>
<keyword evidence="3" id="KW-0812">Transmembrane</keyword>
<evidence type="ECO:0000313" key="5">
    <source>
        <dbReference type="Proteomes" id="UP001265259"/>
    </source>
</evidence>
<dbReference type="InterPro" id="IPR006135">
    <property type="entry name" value="T3SS_substrate_exporter"/>
</dbReference>
<comment type="similarity">
    <text evidence="1">Belongs to the type III secretion exporter family.</text>
</comment>
<evidence type="ECO:0000256" key="3">
    <source>
        <dbReference type="SAM" id="Phobius"/>
    </source>
</evidence>
<keyword evidence="5" id="KW-1185">Reference proteome</keyword>
<comment type="caution">
    <text evidence="4">The sequence shown here is derived from an EMBL/GenBank/DDBJ whole genome shotgun (WGS) entry which is preliminary data.</text>
</comment>
<sequence length="359" mass="37839">MSDKDGAEKSFQPTQKKLDDARRKGEIPASADLNTAMAYGGLLIGAAMFGGAAFASIGAIGAGFIGAADRWAPLFLDGRGTAAMGGTLGASALAIAPIFALPAGAVAVFLLARRGVVFAPEKLQPKLSRISPPSTMKQKFGPSGLFEFAKSLVKLIVVSAILASFLSLRSEEIIGSAALPAKGAIALLLRTGLEFLAVIAALQLVIGGIDFAWQLFDHRRKNMMSLEDIKDETKESDGDPHLKQERRQRAQAIASNRMMADVPDSSVVVVNPTHYAVALKWDRSQPGAPVCVAKGVDEIAAQIRRTASEAGVPIHGDPPTARALHATVEIGAEIPADLYEPVAAAIRFAERVREKARGL</sequence>
<dbReference type="PANTHER" id="PTHR30531">
    <property type="entry name" value="FLAGELLAR BIOSYNTHETIC PROTEIN FLHB"/>
    <property type="match status" value="1"/>
</dbReference>
<keyword evidence="3" id="KW-1133">Transmembrane helix</keyword>
<dbReference type="InterPro" id="IPR029025">
    <property type="entry name" value="T3SS_substrate_exporter_C"/>
</dbReference>
<feature type="transmembrane region" description="Helical" evidence="3">
    <location>
        <begin position="42"/>
        <end position="68"/>
    </location>
</feature>